<name>L7J988_PYRO1</name>
<feature type="chain" id="PRO_5003977827" evidence="1">
    <location>
        <begin position="24"/>
        <end position="496"/>
    </location>
</feature>
<keyword evidence="1" id="KW-0732">Signal</keyword>
<dbReference type="Pfam" id="PF08892">
    <property type="entry name" value="YqcI_YcgG"/>
    <property type="match status" value="1"/>
</dbReference>
<evidence type="ECO:0000313" key="2">
    <source>
        <dbReference type="EMBL" id="ELQ64409.1"/>
    </source>
</evidence>
<accession>L7J988</accession>
<dbReference type="EMBL" id="JH795772">
    <property type="protein sequence ID" value="ELQ64409.1"/>
    <property type="molecule type" value="Genomic_DNA"/>
</dbReference>
<feature type="signal peptide" evidence="1">
    <location>
        <begin position="1"/>
        <end position="23"/>
    </location>
</feature>
<dbReference type="PANTHER" id="PTHR40045:SF1">
    <property type="entry name" value="YQCI_YCGG FAMILY PROTEIN"/>
    <property type="match status" value="1"/>
</dbReference>
<dbReference type="PANTHER" id="PTHR40045">
    <property type="entry name" value="YCGG FAMILY PROTEIN"/>
    <property type="match status" value="1"/>
</dbReference>
<reference evidence="2" key="1">
    <citation type="journal article" date="2012" name="PLoS Genet.">
        <title>Comparative analysis of the genomes of two field isolates of the rice blast fungus Magnaporthe oryzae.</title>
        <authorList>
            <person name="Xue M."/>
            <person name="Yang J."/>
            <person name="Li Z."/>
            <person name="Hu S."/>
            <person name="Yao N."/>
            <person name="Dean R.A."/>
            <person name="Zhao W."/>
            <person name="Shen M."/>
            <person name="Zhang H."/>
            <person name="Li C."/>
            <person name="Liu L."/>
            <person name="Cao L."/>
            <person name="Xu X."/>
            <person name="Xing Y."/>
            <person name="Hsiang T."/>
            <person name="Zhang Z."/>
            <person name="Xu J.R."/>
            <person name="Peng Y.L."/>
        </authorList>
    </citation>
    <scope>NUCLEOTIDE SEQUENCE [LARGE SCALE GENOMIC DNA]</scope>
    <source>
        <strain evidence="2">P131</strain>
    </source>
</reference>
<sequence>MQISNAFTAATFALALMPSTSFASPLLGRFFRHRDKLPPPPQPSDGLRRTWEEARDNDCEVRIFSDKVNKYIQPLDRFFITPGLETHYIINAGGVQYPVSFLAPKGCEAAITGKLPPTYGVLISTKSYRVFWAYREGYAPMRTDPGWYPGRPDGSHSRMHAGPLNTAMQSIVLGTAYGQSLFTRQRFKLLLPLLPDPFSRTSHYLWPSWFSTCNGGRLMLPSQYKRGCTIGSNIPRRYGESQQLQMVWEVAGKNIRSQEEGSTSGTWQRQAYDDFVGVLISPSKTFPCVYGTKGFKANELDFVFLDSEELGSAATAKLGAKAILEYHQVLEGRGRNISLVMLCPPPERERSVHEYHDAFWAFLHRLRQLDPKPWPAQIPRATGHVKWCMNFDGVEAFFAVLTPAHRQRLSRHAPNFAMVYQPRYIFDAVFKNARYRESATKMIRGLVDRYDEIPHSPEISDYGLPGTTESRQYFLLDENVPSKCPYESLDDKAPSN</sequence>
<dbReference type="InterPro" id="IPR014988">
    <property type="entry name" value="Uncharacterised_YqcI/YcgG"/>
</dbReference>
<evidence type="ECO:0000256" key="1">
    <source>
        <dbReference type="SAM" id="SignalP"/>
    </source>
</evidence>
<dbReference type="AlphaFoldDB" id="L7J988"/>
<protein>
    <submittedName>
        <fullName evidence="2">Uncharacterized protein</fullName>
    </submittedName>
</protein>
<gene>
    <name evidence="2" type="ORF">OOW_P131scaffold00625g1</name>
</gene>
<organism>
    <name type="scientific">Pyricularia oryzae (strain P131)</name>
    <name type="common">Rice blast fungus</name>
    <name type="synonym">Magnaporthe oryzae</name>
    <dbReference type="NCBI Taxonomy" id="1143193"/>
    <lineage>
        <taxon>Eukaryota</taxon>
        <taxon>Fungi</taxon>
        <taxon>Dikarya</taxon>
        <taxon>Ascomycota</taxon>
        <taxon>Pezizomycotina</taxon>
        <taxon>Sordariomycetes</taxon>
        <taxon>Sordariomycetidae</taxon>
        <taxon>Magnaporthales</taxon>
        <taxon>Pyriculariaceae</taxon>
        <taxon>Pyricularia</taxon>
    </lineage>
</organism>
<proteinExistence type="predicted"/>